<dbReference type="eggNOG" id="COG0823">
    <property type="taxonomic scope" value="Bacteria"/>
</dbReference>
<accession>A0A073AWF8</accession>
<dbReference type="eggNOG" id="COG1506">
    <property type="taxonomic scope" value="Bacteria"/>
</dbReference>
<dbReference type="RefSeq" id="WP_029721902.1">
    <property type="nucleotide sequence ID" value="NZ_JNVU01000037.1"/>
</dbReference>
<keyword evidence="4" id="KW-1185">Reference proteome</keyword>
<keyword evidence="1" id="KW-0378">Hydrolase</keyword>
<evidence type="ECO:0000256" key="1">
    <source>
        <dbReference type="ARBA" id="ARBA00022801"/>
    </source>
</evidence>
<dbReference type="Proteomes" id="UP000031419">
    <property type="component" value="Unassembled WGS sequence"/>
</dbReference>
<comment type="caution">
    <text evidence="3">The sequence shown here is derived from an EMBL/GenBank/DDBJ whole genome shotgun (WGS) entry which is preliminary data.</text>
</comment>
<evidence type="ECO:0000313" key="4">
    <source>
        <dbReference type="Proteomes" id="UP000031419"/>
    </source>
</evidence>
<organism evidence="3 4">
    <name type="scientific">Saccharopolyspora rectivirgula</name>
    <dbReference type="NCBI Taxonomy" id="28042"/>
    <lineage>
        <taxon>Bacteria</taxon>
        <taxon>Bacillati</taxon>
        <taxon>Actinomycetota</taxon>
        <taxon>Actinomycetes</taxon>
        <taxon>Pseudonocardiales</taxon>
        <taxon>Pseudonocardiaceae</taxon>
        <taxon>Saccharopolyspora</taxon>
    </lineage>
</organism>
<protein>
    <submittedName>
        <fullName evidence="3">Peptidase S9</fullName>
    </submittedName>
</protein>
<dbReference type="STRING" id="28042.GU90_14995"/>
<dbReference type="InterPro" id="IPR029058">
    <property type="entry name" value="AB_hydrolase_fold"/>
</dbReference>
<feature type="domain" description="Peptidase S9 prolyl oligopeptidase catalytic" evidence="2">
    <location>
        <begin position="390"/>
        <end position="596"/>
    </location>
</feature>
<sequence length="598" mass="64685">MPPDLARLLAATTWRAFDADDRGRVLAGCDASGSTQLVELDRTGPRELTALPGAVHGRYLVGRRAVVVQHDTDGDERTQLSLLQLPVPHPAALSDLQPLVRAPGSVHRLLDTRPDQILYTTNRRTGVDFDVVLRDITTGEERVLYDRGGMVQEAALSPSAGKLALTVPAEHSMSEQLLVVDLATGEITELTARDLPAQHHQPTWLPDESGLVVTTNVDREFTGIARYDLAGGRPRWLVTADNDLTGWPSPDGTTLLVRENRGGASRLSAHDARTGERLRELPLPEDGWVFGAPPPAWSPDSSWVAFSFSAPRTPGDVLLVEPGTGTARQLTSSADQLPELTAPRAHQVPARDGARIPCFVYTPTAPDPRLAGSAVLLLHGGPENQAVQAFSPVVQALCANGHTVLVPNVRGSTGYGRSWYSADDKHNRLAAVADLADLHDWLPRLGVDPERAALWGGSYGGYLVLAGLAFQPDRWSAGVALAGISSLVTFLRNTAPYRRAHREREYGSLQHDLDFLHRASPLGKAEDIRAPLLVVHGANDPRVPLSEAVQLAEAVRANGTECELLVYPDEGHGLAKKTNRLDAYSQALEFLRRHLARG</sequence>
<dbReference type="InterPro" id="IPR011042">
    <property type="entry name" value="6-blade_b-propeller_TolB-like"/>
</dbReference>
<dbReference type="PRINTS" id="PR00862">
    <property type="entry name" value="PROLIGOPTASE"/>
</dbReference>
<dbReference type="GO" id="GO:0004252">
    <property type="term" value="F:serine-type endopeptidase activity"/>
    <property type="evidence" value="ECO:0007669"/>
    <property type="project" value="InterPro"/>
</dbReference>
<dbReference type="Gene3D" id="3.40.50.1820">
    <property type="entry name" value="alpha/beta hydrolase"/>
    <property type="match status" value="1"/>
</dbReference>
<proteinExistence type="predicted"/>
<dbReference type="OrthoDB" id="128799at2"/>
<evidence type="ECO:0000259" key="2">
    <source>
        <dbReference type="Pfam" id="PF00326"/>
    </source>
</evidence>
<gene>
    <name evidence="3" type="ORF">GU90_14995</name>
</gene>
<reference evidence="3 4" key="1">
    <citation type="submission" date="2014-06" db="EMBL/GenBank/DDBJ databases">
        <title>Saccharopolyspora rectivirgula DSM-43113 Genome sequencing.</title>
        <authorList>
            <person name="Barrera C."/>
            <person name="Millon L."/>
            <person name="Rognon B."/>
            <person name="Zaugg C."/>
            <person name="Monod M."/>
        </authorList>
    </citation>
    <scope>NUCLEOTIDE SEQUENCE [LARGE SCALE GENOMIC DNA]</scope>
    <source>
        <strain evidence="3 4">DSM 43113</strain>
    </source>
</reference>
<dbReference type="SUPFAM" id="SSF82171">
    <property type="entry name" value="DPP6 N-terminal domain-like"/>
    <property type="match status" value="1"/>
</dbReference>
<dbReference type="AlphaFoldDB" id="A0A073AWF8"/>
<evidence type="ECO:0000313" key="3">
    <source>
        <dbReference type="EMBL" id="KEI43636.1"/>
    </source>
</evidence>
<dbReference type="GO" id="GO:0006508">
    <property type="term" value="P:proteolysis"/>
    <property type="evidence" value="ECO:0007669"/>
    <property type="project" value="InterPro"/>
</dbReference>
<dbReference type="EMBL" id="JNVU01000037">
    <property type="protein sequence ID" value="KEI43636.1"/>
    <property type="molecule type" value="Genomic_DNA"/>
</dbReference>
<dbReference type="InterPro" id="IPR002470">
    <property type="entry name" value="Peptidase_S9A"/>
</dbReference>
<dbReference type="InterPro" id="IPR001375">
    <property type="entry name" value="Peptidase_S9_cat"/>
</dbReference>
<dbReference type="SUPFAM" id="SSF53474">
    <property type="entry name" value="alpha/beta-Hydrolases"/>
    <property type="match status" value="1"/>
</dbReference>
<dbReference type="Gene3D" id="2.120.10.30">
    <property type="entry name" value="TolB, C-terminal domain"/>
    <property type="match status" value="1"/>
</dbReference>
<dbReference type="PANTHER" id="PTHR42776:SF27">
    <property type="entry name" value="DIPEPTIDYL PEPTIDASE FAMILY MEMBER 6"/>
    <property type="match status" value="1"/>
</dbReference>
<name>A0A073AWF8_9PSEU</name>
<dbReference type="Pfam" id="PF00326">
    <property type="entry name" value="Peptidase_S9"/>
    <property type="match status" value="1"/>
</dbReference>
<dbReference type="PANTHER" id="PTHR42776">
    <property type="entry name" value="SERINE PEPTIDASE S9 FAMILY MEMBER"/>
    <property type="match status" value="1"/>
</dbReference>